<dbReference type="SUPFAM" id="SSF69572">
    <property type="entry name" value="Activating enzymes of the ubiquitin-like proteins"/>
    <property type="match status" value="1"/>
</dbReference>
<dbReference type="GO" id="GO:0061503">
    <property type="term" value="F:tRNA threonylcarbamoyladenosine dehydratase"/>
    <property type="evidence" value="ECO:0007669"/>
    <property type="project" value="TreeGrafter"/>
</dbReference>
<accession>A0A1G8DJH7</accession>
<dbReference type="InterPro" id="IPR035985">
    <property type="entry name" value="Ubiquitin-activating_enz"/>
</dbReference>
<dbReference type="InterPro" id="IPR000594">
    <property type="entry name" value="ThiF_NAD_FAD-bd"/>
</dbReference>
<feature type="domain" description="THIF-type NAD/FAD binding fold" evidence="1">
    <location>
        <begin position="6"/>
        <end position="244"/>
    </location>
</feature>
<dbReference type="OrthoDB" id="9804150at2"/>
<keyword evidence="3" id="KW-1185">Reference proteome</keyword>
<dbReference type="Gene3D" id="3.40.50.720">
    <property type="entry name" value="NAD(P)-binding Rossmann-like Domain"/>
    <property type="match status" value="1"/>
</dbReference>
<sequence>MLHQFSRNELAVGQEGLDRLKHQSVAVLGVGGVGSFSAEALVRSGIGRVILVDKDDIDITNVNRQLHALTSTVGRPKAEVMKERLLEVNPDCDIEEVKMFYTEETYEEFFAYKPDYIIDASDTISYKIHLITECHKRSIPIISSMGAANKLDPTRLKVVDLFDTTNDPLARVMRRELRKNGVTEGVDVVFSDETPIKIKEEVRSQIVPDEAEESNIRKSKMPPSSNAYVPSVAGLIAAGYVINKMLESIPIERIRQ</sequence>
<proteinExistence type="predicted"/>
<evidence type="ECO:0000259" key="1">
    <source>
        <dbReference type="Pfam" id="PF00899"/>
    </source>
</evidence>
<dbReference type="AlphaFoldDB" id="A0A1G8DJH7"/>
<dbReference type="Proteomes" id="UP000199163">
    <property type="component" value="Unassembled WGS sequence"/>
</dbReference>
<dbReference type="GO" id="GO:0008641">
    <property type="term" value="F:ubiquitin-like modifier activating enzyme activity"/>
    <property type="evidence" value="ECO:0007669"/>
    <property type="project" value="InterPro"/>
</dbReference>
<dbReference type="PANTHER" id="PTHR43267">
    <property type="entry name" value="TRNA THREONYLCARBAMOYLADENOSINE DEHYDRATASE"/>
    <property type="match status" value="1"/>
</dbReference>
<dbReference type="GO" id="GO:0061504">
    <property type="term" value="P:cyclic threonylcarbamoyladenosine biosynthetic process"/>
    <property type="evidence" value="ECO:0007669"/>
    <property type="project" value="TreeGrafter"/>
</dbReference>
<dbReference type="RefSeq" id="WP_091272768.1">
    <property type="nucleotide sequence ID" value="NZ_FNDK01000007.1"/>
</dbReference>
<protein>
    <submittedName>
        <fullName evidence="2">tRNA A37 threonylcarbamoyladenosine dehydratase</fullName>
    </submittedName>
</protein>
<dbReference type="FunFam" id="3.40.50.720:FF:000141">
    <property type="entry name" value="tRNA threonylcarbamoyladenosine dehydratase"/>
    <property type="match status" value="1"/>
</dbReference>
<organism evidence="2 3">
    <name type="scientific">Alteribacillus persepolensis</name>
    <dbReference type="NCBI Taxonomy" id="568899"/>
    <lineage>
        <taxon>Bacteria</taxon>
        <taxon>Bacillati</taxon>
        <taxon>Bacillota</taxon>
        <taxon>Bacilli</taxon>
        <taxon>Bacillales</taxon>
        <taxon>Bacillaceae</taxon>
        <taxon>Alteribacillus</taxon>
    </lineage>
</organism>
<dbReference type="STRING" id="568899.SAMN05192534_107109"/>
<dbReference type="CDD" id="cd00755">
    <property type="entry name" value="YgdL_like"/>
    <property type="match status" value="1"/>
</dbReference>
<gene>
    <name evidence="2" type="ORF">SAMN05192534_107109</name>
</gene>
<dbReference type="InterPro" id="IPR045886">
    <property type="entry name" value="ThiF/MoeB/HesA"/>
</dbReference>
<name>A0A1G8DJH7_9BACI</name>
<reference evidence="2 3" key="1">
    <citation type="submission" date="2016-10" db="EMBL/GenBank/DDBJ databases">
        <authorList>
            <person name="de Groot N.N."/>
        </authorList>
    </citation>
    <scope>NUCLEOTIDE SEQUENCE [LARGE SCALE GENOMIC DNA]</scope>
    <source>
        <strain evidence="2 3">DSM 21632</strain>
    </source>
</reference>
<evidence type="ECO:0000313" key="3">
    <source>
        <dbReference type="Proteomes" id="UP000199163"/>
    </source>
</evidence>
<dbReference type="Pfam" id="PF00899">
    <property type="entry name" value="ThiF"/>
    <property type="match status" value="1"/>
</dbReference>
<evidence type="ECO:0000313" key="2">
    <source>
        <dbReference type="EMBL" id="SDH57629.1"/>
    </source>
</evidence>
<dbReference type="EMBL" id="FNDK01000007">
    <property type="protein sequence ID" value="SDH57629.1"/>
    <property type="molecule type" value="Genomic_DNA"/>
</dbReference>
<dbReference type="PANTHER" id="PTHR43267:SF1">
    <property type="entry name" value="TRNA THREONYLCARBAMOYLADENOSINE DEHYDRATASE"/>
    <property type="match status" value="1"/>
</dbReference>